<dbReference type="RefSeq" id="WP_377009064.1">
    <property type="nucleotide sequence ID" value="NZ_JBHSLV010000026.1"/>
</dbReference>
<dbReference type="InterPro" id="IPR036388">
    <property type="entry name" value="WH-like_DNA-bd_sf"/>
</dbReference>
<evidence type="ECO:0000313" key="6">
    <source>
        <dbReference type="EMBL" id="MFC5393981.1"/>
    </source>
</evidence>
<proteinExistence type="inferred from homology"/>
<protein>
    <submittedName>
        <fullName evidence="6">LysR family transcriptional regulator</fullName>
    </submittedName>
</protein>
<dbReference type="PANTHER" id="PTHR30427:SF1">
    <property type="entry name" value="TRANSCRIPTIONAL ACTIVATOR PROTEIN LYSR"/>
    <property type="match status" value="1"/>
</dbReference>
<gene>
    <name evidence="6" type="ORF">ACFPPC_15160</name>
</gene>
<name>A0ABW0H9Y4_9HYPH</name>
<keyword evidence="2" id="KW-0805">Transcription regulation</keyword>
<dbReference type="CDD" id="cd08415">
    <property type="entry name" value="PBP2_LysR_opines_like"/>
    <property type="match status" value="1"/>
</dbReference>
<dbReference type="Proteomes" id="UP001596104">
    <property type="component" value="Unassembled WGS sequence"/>
</dbReference>
<organism evidence="6 7">
    <name type="scientific">Bosea vestrisii</name>
    <dbReference type="NCBI Taxonomy" id="151416"/>
    <lineage>
        <taxon>Bacteria</taxon>
        <taxon>Pseudomonadati</taxon>
        <taxon>Pseudomonadota</taxon>
        <taxon>Alphaproteobacteria</taxon>
        <taxon>Hyphomicrobiales</taxon>
        <taxon>Boseaceae</taxon>
        <taxon>Bosea</taxon>
    </lineage>
</organism>
<dbReference type="SUPFAM" id="SSF46785">
    <property type="entry name" value="Winged helix' DNA-binding domain"/>
    <property type="match status" value="1"/>
</dbReference>
<dbReference type="SUPFAM" id="SSF53850">
    <property type="entry name" value="Periplasmic binding protein-like II"/>
    <property type="match status" value="1"/>
</dbReference>
<dbReference type="PRINTS" id="PR00039">
    <property type="entry name" value="HTHLYSR"/>
</dbReference>
<evidence type="ECO:0000256" key="1">
    <source>
        <dbReference type="ARBA" id="ARBA00009437"/>
    </source>
</evidence>
<dbReference type="InterPro" id="IPR037424">
    <property type="entry name" value="NocR_PBP2"/>
</dbReference>
<dbReference type="Pfam" id="PF00126">
    <property type="entry name" value="HTH_1"/>
    <property type="match status" value="1"/>
</dbReference>
<feature type="domain" description="HTH lysR-type" evidence="5">
    <location>
        <begin position="5"/>
        <end position="62"/>
    </location>
</feature>
<evidence type="ECO:0000256" key="4">
    <source>
        <dbReference type="ARBA" id="ARBA00023163"/>
    </source>
</evidence>
<keyword evidence="4" id="KW-0804">Transcription</keyword>
<dbReference type="Pfam" id="PF03466">
    <property type="entry name" value="LysR_substrate"/>
    <property type="match status" value="1"/>
</dbReference>
<reference evidence="7" key="1">
    <citation type="journal article" date="2019" name="Int. J. Syst. Evol. Microbiol.">
        <title>The Global Catalogue of Microorganisms (GCM) 10K type strain sequencing project: providing services to taxonomists for standard genome sequencing and annotation.</title>
        <authorList>
            <consortium name="The Broad Institute Genomics Platform"/>
            <consortium name="The Broad Institute Genome Sequencing Center for Infectious Disease"/>
            <person name="Wu L."/>
            <person name="Ma J."/>
        </authorList>
    </citation>
    <scope>NUCLEOTIDE SEQUENCE [LARGE SCALE GENOMIC DNA]</scope>
    <source>
        <strain evidence="7">CGMCC 1.16326</strain>
    </source>
</reference>
<evidence type="ECO:0000313" key="7">
    <source>
        <dbReference type="Proteomes" id="UP001596104"/>
    </source>
</evidence>
<dbReference type="InterPro" id="IPR036390">
    <property type="entry name" value="WH_DNA-bd_sf"/>
</dbReference>
<keyword evidence="3" id="KW-0238">DNA-binding</keyword>
<evidence type="ECO:0000259" key="5">
    <source>
        <dbReference type="PROSITE" id="PS50931"/>
    </source>
</evidence>
<keyword evidence="7" id="KW-1185">Reference proteome</keyword>
<dbReference type="Gene3D" id="1.10.10.10">
    <property type="entry name" value="Winged helix-like DNA-binding domain superfamily/Winged helix DNA-binding domain"/>
    <property type="match status" value="1"/>
</dbReference>
<sequence length="300" mass="32694">MRSPLNLRQIETFRAVMVCGSIIGAAKLMNVTQPGVSRTIGMLEKRLGYALFQRRGRRIVPTPEAEALYREIEKSYRSIETISRVALDIGLQRAGALRIAVLPALSQWLVPRAISRFLATRPEVTAFVQSLPSVQIAELVSTRQFDVGIVEMPVSRPGIDTEELGESLFNAALPAGHKLTAQDRVSISDLARERMVLLSQHSYVRYQIDDAFSAAGVAPTVVLETASASIAWALVAAGAGISIISESTADRDISPDVVVRPLDTRITCRYAVVFPQLTARSSLADAFAADLRAEFQDASR</sequence>
<evidence type="ECO:0000256" key="2">
    <source>
        <dbReference type="ARBA" id="ARBA00023015"/>
    </source>
</evidence>
<dbReference type="InterPro" id="IPR005119">
    <property type="entry name" value="LysR_subst-bd"/>
</dbReference>
<comment type="similarity">
    <text evidence="1">Belongs to the LysR transcriptional regulatory family.</text>
</comment>
<dbReference type="PROSITE" id="PS50931">
    <property type="entry name" value="HTH_LYSR"/>
    <property type="match status" value="1"/>
</dbReference>
<dbReference type="Gene3D" id="3.40.190.290">
    <property type="match status" value="1"/>
</dbReference>
<evidence type="ECO:0000256" key="3">
    <source>
        <dbReference type="ARBA" id="ARBA00023125"/>
    </source>
</evidence>
<accession>A0ABW0H9Y4</accession>
<dbReference type="EMBL" id="JBHSLV010000026">
    <property type="protein sequence ID" value="MFC5393981.1"/>
    <property type="molecule type" value="Genomic_DNA"/>
</dbReference>
<dbReference type="PANTHER" id="PTHR30427">
    <property type="entry name" value="TRANSCRIPTIONAL ACTIVATOR PROTEIN LYSR"/>
    <property type="match status" value="1"/>
</dbReference>
<dbReference type="InterPro" id="IPR000847">
    <property type="entry name" value="LysR_HTH_N"/>
</dbReference>
<comment type="caution">
    <text evidence="6">The sequence shown here is derived from an EMBL/GenBank/DDBJ whole genome shotgun (WGS) entry which is preliminary data.</text>
</comment>